<feature type="transmembrane region" description="Helical" evidence="7">
    <location>
        <begin position="230"/>
        <end position="249"/>
    </location>
</feature>
<dbReference type="GO" id="GO:0004222">
    <property type="term" value="F:metalloendopeptidase activity"/>
    <property type="evidence" value="ECO:0007669"/>
    <property type="project" value="InterPro"/>
</dbReference>
<keyword evidence="10" id="KW-1185">Reference proteome</keyword>
<comment type="caution">
    <text evidence="9">The sequence shown here is derived from an EMBL/GenBank/DDBJ whole genome shotgun (WGS) entry which is preliminary data.</text>
</comment>
<keyword evidence="7" id="KW-0812">Transmembrane</keyword>
<keyword evidence="7" id="KW-0472">Membrane</keyword>
<feature type="transmembrane region" description="Helical" evidence="7">
    <location>
        <begin position="376"/>
        <end position="398"/>
    </location>
</feature>
<dbReference type="EMBL" id="BMPF01000008">
    <property type="protein sequence ID" value="GGL44999.1"/>
    <property type="molecule type" value="Genomic_DNA"/>
</dbReference>
<feature type="transmembrane region" description="Helical" evidence="7">
    <location>
        <begin position="256"/>
        <end position="277"/>
    </location>
</feature>
<feature type="transmembrane region" description="Helical" evidence="7">
    <location>
        <begin position="72"/>
        <end position="94"/>
    </location>
</feature>
<evidence type="ECO:0000313" key="9">
    <source>
        <dbReference type="EMBL" id="GGL44999.1"/>
    </source>
</evidence>
<feature type="transmembrane region" description="Helical" evidence="7">
    <location>
        <begin position="141"/>
        <end position="172"/>
    </location>
</feature>
<dbReference type="Proteomes" id="UP000628840">
    <property type="component" value="Unassembled WGS sequence"/>
</dbReference>
<evidence type="ECO:0000313" key="10">
    <source>
        <dbReference type="Proteomes" id="UP000628840"/>
    </source>
</evidence>
<reference evidence="9 10" key="1">
    <citation type="journal article" date="2019" name="Int. J. Syst. Evol. Microbiol.">
        <title>The Global Catalogue of Microorganisms (GCM) 10K type strain sequencing project: providing services to taxonomists for standard genome sequencing and annotation.</title>
        <authorList>
            <consortium name="The Broad Institute Genomics Platform"/>
            <consortium name="The Broad Institute Genome Sequencing Center for Infectious Disease"/>
            <person name="Wu L."/>
            <person name="Ma J."/>
        </authorList>
    </citation>
    <scope>NUCLEOTIDE SEQUENCE [LARGE SCALE GENOMIC DNA]</scope>
    <source>
        <strain evidence="9 10">JCM 19585</strain>
    </source>
</reference>
<feature type="transmembrane region" description="Helical" evidence="7">
    <location>
        <begin position="297"/>
        <end position="316"/>
    </location>
</feature>
<evidence type="ECO:0000256" key="6">
    <source>
        <dbReference type="ARBA" id="ARBA00023049"/>
    </source>
</evidence>
<gene>
    <name evidence="9" type="ORF">GCM10009037_30530</name>
</gene>
<accession>A0A830FDQ7</accession>
<dbReference type="RefSeq" id="WP_188884532.1">
    <property type="nucleotide sequence ID" value="NZ_BMPF01000008.1"/>
</dbReference>
<evidence type="ECO:0000256" key="4">
    <source>
        <dbReference type="ARBA" id="ARBA00022801"/>
    </source>
</evidence>
<dbReference type="InterPro" id="IPR001915">
    <property type="entry name" value="Peptidase_M48"/>
</dbReference>
<keyword evidence="4" id="KW-0378">Hydrolase</keyword>
<name>A0A830FDQ7_9EURY</name>
<evidence type="ECO:0000256" key="2">
    <source>
        <dbReference type="ARBA" id="ARBA00022670"/>
    </source>
</evidence>
<keyword evidence="6" id="KW-0482">Metalloprotease</keyword>
<keyword evidence="3" id="KW-0479">Metal-binding</keyword>
<keyword evidence="2" id="KW-0645">Protease</keyword>
<sequence length="606" mass="63976">MRESFAVAERAGTLRVPAVVFSRNLDDEGDADVAYEHVAEPLAGLLARRTTWTVERGAAETRVTETVRMTRAWYLCVLAGVVAVLLGALASRLGGGTGALWLWALGVLGVVGGTSATVAGSRLPDGQVSVSRTRYPQVGPLAVVWLCVAGSLAGGGRVGVLCASVGCVLWAVHGWTRRVESVCAGVSAVGTAWLRTLPPVASRYVAVTAAASVGLVAFAALNTAVTVRRPLVSCGVFGGGALLVAVLLGRQGSRRLVPLQVVTAAALTGLLVLSVPWHLAITVRPLPVTSLVDSGAVVASAVSVSGVWVAGWRWLFASSDATRRRFTSEGRTVSTRVAAVSAYAMITAAGTLLAVVLGSVVLGWRLATAGASPSVWLLGVSLALPTVYLVCGAGYQLARLAGMVWAVRRRCDRSGLSADAVPFEPAYPVWVLPREEFYAGAYWDPCARAIVLSEGALAALDPAERAAVIAHEESHFEHRGAYLQFVLACLPTFALMGKNVVYSIYDFHARELTADERAVRRVDEAVPGADGADVLVGVLERFAREEWDVLEESAVTFLPTMQMGDSRAVAGLNRVFDFLFGYFAGGVHPSNEERIAAVRRLERDDG</sequence>
<comment type="cofactor">
    <cofactor evidence="1">
        <name>Zn(2+)</name>
        <dbReference type="ChEBI" id="CHEBI:29105"/>
    </cofactor>
</comment>
<feature type="transmembrane region" description="Helical" evidence="7">
    <location>
        <begin position="100"/>
        <end position="120"/>
    </location>
</feature>
<protein>
    <recommendedName>
        <fullName evidence="8">Peptidase M48 domain-containing protein</fullName>
    </recommendedName>
</protein>
<feature type="transmembrane region" description="Helical" evidence="7">
    <location>
        <begin position="204"/>
        <end position="224"/>
    </location>
</feature>
<evidence type="ECO:0000256" key="3">
    <source>
        <dbReference type="ARBA" id="ARBA00022723"/>
    </source>
</evidence>
<dbReference type="GO" id="GO:0006508">
    <property type="term" value="P:proteolysis"/>
    <property type="evidence" value="ECO:0007669"/>
    <property type="project" value="UniProtKB-KW"/>
</dbReference>
<organism evidence="9 10">
    <name type="scientific">Halarchaeum grantii</name>
    <dbReference type="NCBI Taxonomy" id="1193105"/>
    <lineage>
        <taxon>Archaea</taxon>
        <taxon>Methanobacteriati</taxon>
        <taxon>Methanobacteriota</taxon>
        <taxon>Stenosarchaea group</taxon>
        <taxon>Halobacteria</taxon>
        <taxon>Halobacteriales</taxon>
        <taxon>Halobacteriaceae</taxon>
    </lineage>
</organism>
<keyword evidence="5" id="KW-0862">Zinc</keyword>
<dbReference type="AlphaFoldDB" id="A0A830FDQ7"/>
<feature type="domain" description="Peptidase M48" evidence="8">
    <location>
        <begin position="448"/>
        <end position="600"/>
    </location>
</feature>
<evidence type="ECO:0000256" key="7">
    <source>
        <dbReference type="SAM" id="Phobius"/>
    </source>
</evidence>
<keyword evidence="7" id="KW-1133">Transmembrane helix</keyword>
<dbReference type="Gene3D" id="3.30.2010.10">
    <property type="entry name" value="Metalloproteases ('zincins'), catalytic domain"/>
    <property type="match status" value="1"/>
</dbReference>
<evidence type="ECO:0000256" key="1">
    <source>
        <dbReference type="ARBA" id="ARBA00001947"/>
    </source>
</evidence>
<proteinExistence type="predicted"/>
<evidence type="ECO:0000256" key="5">
    <source>
        <dbReference type="ARBA" id="ARBA00022833"/>
    </source>
</evidence>
<dbReference type="OrthoDB" id="376221at2157"/>
<dbReference type="GO" id="GO:0046872">
    <property type="term" value="F:metal ion binding"/>
    <property type="evidence" value="ECO:0007669"/>
    <property type="project" value="UniProtKB-KW"/>
</dbReference>
<dbReference type="Pfam" id="PF01435">
    <property type="entry name" value="Peptidase_M48"/>
    <property type="match status" value="1"/>
</dbReference>
<evidence type="ECO:0000259" key="8">
    <source>
        <dbReference type="Pfam" id="PF01435"/>
    </source>
</evidence>
<feature type="transmembrane region" description="Helical" evidence="7">
    <location>
        <begin position="337"/>
        <end position="364"/>
    </location>
</feature>